<dbReference type="InterPro" id="IPR003594">
    <property type="entry name" value="HATPase_dom"/>
</dbReference>
<comment type="caution">
    <text evidence="3">The sequence shown here is derived from an EMBL/GenBank/DDBJ whole genome shotgun (WGS) entry which is preliminary data.</text>
</comment>
<dbReference type="Proteomes" id="UP001596496">
    <property type="component" value="Unassembled WGS sequence"/>
</dbReference>
<dbReference type="GO" id="GO:0005524">
    <property type="term" value="F:ATP binding"/>
    <property type="evidence" value="ECO:0007669"/>
    <property type="project" value="UniProtKB-KW"/>
</dbReference>
<keyword evidence="1" id="KW-0723">Serine/threonine-protein kinase</keyword>
<keyword evidence="3" id="KW-0547">Nucleotide-binding</keyword>
<dbReference type="EMBL" id="JBHTCG010000027">
    <property type="protein sequence ID" value="MFC7386496.1"/>
    <property type="molecule type" value="Genomic_DNA"/>
</dbReference>
<feature type="domain" description="Histidine kinase/HSP90-like ATPase" evidence="2">
    <location>
        <begin position="51"/>
        <end position="161"/>
    </location>
</feature>
<evidence type="ECO:0000313" key="3">
    <source>
        <dbReference type="EMBL" id="MFC7386496.1"/>
    </source>
</evidence>
<dbReference type="SUPFAM" id="SSF55874">
    <property type="entry name" value="ATPase domain of HSP90 chaperone/DNA topoisomerase II/histidine kinase"/>
    <property type="match status" value="1"/>
</dbReference>
<keyword evidence="1" id="KW-0418">Kinase</keyword>
<dbReference type="PANTHER" id="PTHR35526">
    <property type="entry name" value="ANTI-SIGMA-F FACTOR RSBW-RELATED"/>
    <property type="match status" value="1"/>
</dbReference>
<gene>
    <name evidence="3" type="ORF">ACFQSB_30110</name>
</gene>
<dbReference type="RefSeq" id="WP_380830228.1">
    <property type="nucleotide sequence ID" value="NZ_JBHTCG010000027.1"/>
</dbReference>
<dbReference type="Gene3D" id="3.30.565.10">
    <property type="entry name" value="Histidine kinase-like ATPase, C-terminal domain"/>
    <property type="match status" value="1"/>
</dbReference>
<accession>A0ABW2PDR8</accession>
<evidence type="ECO:0000313" key="4">
    <source>
        <dbReference type="Proteomes" id="UP001596496"/>
    </source>
</evidence>
<protein>
    <submittedName>
        <fullName evidence="3">ATP-binding protein</fullName>
    </submittedName>
</protein>
<evidence type="ECO:0000256" key="1">
    <source>
        <dbReference type="ARBA" id="ARBA00022527"/>
    </source>
</evidence>
<dbReference type="InterPro" id="IPR050267">
    <property type="entry name" value="Anti-sigma-factor_SerPK"/>
</dbReference>
<proteinExistence type="predicted"/>
<sequence>MRSRVMISVVDRLTSRLRQRPDVDRRRGVYAPTWPDSPLDPVDCPTFSQPFSAVPSEVRAARAFVTALLGPDHPCHDDAILLTSELAGNVIRHAVRGEFAVSVALVPGGVKITVGDRGSAAIPRPRTAGDEDLSGRGLAMVDALAIRWGFQRTTGNTSVWFHLTEPVRADA</sequence>
<reference evidence="4" key="1">
    <citation type="journal article" date="2019" name="Int. J. Syst. Evol. Microbiol.">
        <title>The Global Catalogue of Microorganisms (GCM) 10K type strain sequencing project: providing services to taxonomists for standard genome sequencing and annotation.</title>
        <authorList>
            <consortium name="The Broad Institute Genomics Platform"/>
            <consortium name="The Broad Institute Genome Sequencing Center for Infectious Disease"/>
            <person name="Wu L."/>
            <person name="Ma J."/>
        </authorList>
    </citation>
    <scope>NUCLEOTIDE SEQUENCE [LARGE SCALE GENOMIC DNA]</scope>
    <source>
        <strain evidence="4">CECT 7649</strain>
    </source>
</reference>
<evidence type="ECO:0000259" key="2">
    <source>
        <dbReference type="Pfam" id="PF13581"/>
    </source>
</evidence>
<dbReference type="InterPro" id="IPR036890">
    <property type="entry name" value="HATPase_C_sf"/>
</dbReference>
<name>A0ABW2PDR8_9ACTN</name>
<keyword evidence="1" id="KW-0808">Transferase</keyword>
<keyword evidence="3" id="KW-0067">ATP-binding</keyword>
<dbReference type="PANTHER" id="PTHR35526:SF3">
    <property type="entry name" value="ANTI-SIGMA-F FACTOR RSBW"/>
    <property type="match status" value="1"/>
</dbReference>
<dbReference type="CDD" id="cd16936">
    <property type="entry name" value="HATPase_RsbW-like"/>
    <property type="match status" value="1"/>
</dbReference>
<keyword evidence="4" id="KW-1185">Reference proteome</keyword>
<dbReference type="Pfam" id="PF13581">
    <property type="entry name" value="HATPase_c_2"/>
    <property type="match status" value="1"/>
</dbReference>
<organism evidence="3 4">
    <name type="scientific">Sphaerisporangium rhizosphaerae</name>
    <dbReference type="NCBI Taxonomy" id="2269375"/>
    <lineage>
        <taxon>Bacteria</taxon>
        <taxon>Bacillati</taxon>
        <taxon>Actinomycetota</taxon>
        <taxon>Actinomycetes</taxon>
        <taxon>Streptosporangiales</taxon>
        <taxon>Streptosporangiaceae</taxon>
        <taxon>Sphaerisporangium</taxon>
    </lineage>
</organism>